<feature type="transmembrane region" description="Helical" evidence="1">
    <location>
        <begin position="84"/>
        <end position="103"/>
    </location>
</feature>
<dbReference type="AlphaFoldDB" id="A0A7C5UVS8"/>
<feature type="transmembrane region" description="Helical" evidence="1">
    <location>
        <begin position="52"/>
        <end position="72"/>
    </location>
</feature>
<feature type="transmembrane region" description="Helical" evidence="1">
    <location>
        <begin position="28"/>
        <end position="46"/>
    </location>
</feature>
<comment type="caution">
    <text evidence="2">The sequence shown here is derived from an EMBL/GenBank/DDBJ whole genome shotgun (WGS) entry which is preliminary data.</text>
</comment>
<dbReference type="EMBL" id="DRUB01000093">
    <property type="protein sequence ID" value="HHR96182.1"/>
    <property type="molecule type" value="Genomic_DNA"/>
</dbReference>
<name>A0A7C5UVS8_9CREN</name>
<evidence type="ECO:0000313" key="2">
    <source>
        <dbReference type="EMBL" id="HHR96182.1"/>
    </source>
</evidence>
<organism evidence="2">
    <name type="scientific">Ignisphaera aggregans</name>
    <dbReference type="NCBI Taxonomy" id="334771"/>
    <lineage>
        <taxon>Archaea</taxon>
        <taxon>Thermoproteota</taxon>
        <taxon>Thermoprotei</taxon>
        <taxon>Desulfurococcales</taxon>
        <taxon>Desulfurococcaceae</taxon>
        <taxon>Ignisphaera</taxon>
    </lineage>
</organism>
<proteinExistence type="predicted"/>
<keyword evidence="1" id="KW-0472">Membrane</keyword>
<keyword evidence="1" id="KW-0812">Transmembrane</keyword>
<accession>A0A7C5UVS8</accession>
<sequence length="121" mass="14665">MWLSIRSNTIPLLIPIKIPVVKIKGEKYYIRIVEIFMWGILLNTIAEIFDIVLWQYLLLLITLFFIVYRLVLRIPIKRRYRFTILLILFIFLYFSGHLNHAVLKDFDEHFKFIEDIIHGIK</sequence>
<reference evidence="2" key="1">
    <citation type="journal article" date="2020" name="mSystems">
        <title>Genome- and Community-Level Interaction Insights into Carbon Utilization and Element Cycling Functions of Hydrothermarchaeota in Hydrothermal Sediment.</title>
        <authorList>
            <person name="Zhou Z."/>
            <person name="Liu Y."/>
            <person name="Xu W."/>
            <person name="Pan J."/>
            <person name="Luo Z.H."/>
            <person name="Li M."/>
        </authorList>
    </citation>
    <scope>NUCLEOTIDE SEQUENCE [LARGE SCALE GENOMIC DNA]</scope>
    <source>
        <strain evidence="2">SpSt-1</strain>
    </source>
</reference>
<keyword evidence="1" id="KW-1133">Transmembrane helix</keyword>
<gene>
    <name evidence="2" type="ORF">ENL47_05090</name>
</gene>
<protein>
    <submittedName>
        <fullName evidence="2">Uncharacterized protein</fullName>
    </submittedName>
</protein>
<evidence type="ECO:0000256" key="1">
    <source>
        <dbReference type="SAM" id="Phobius"/>
    </source>
</evidence>